<evidence type="ECO:0000313" key="1">
    <source>
        <dbReference type="EMBL" id="MBX67834.1"/>
    </source>
</evidence>
<protein>
    <submittedName>
        <fullName evidence="1">Uncharacterized protein</fullName>
    </submittedName>
</protein>
<dbReference type="EMBL" id="GGEC01087350">
    <property type="protein sequence ID" value="MBX67834.1"/>
    <property type="molecule type" value="Transcribed_RNA"/>
</dbReference>
<accession>A0A2P2QLG8</accession>
<sequence>MLLNKWIHNHNFSLHKGFESGMLPNPSYVHFQKN</sequence>
<dbReference type="AlphaFoldDB" id="A0A2P2QLG8"/>
<reference evidence="1" key="1">
    <citation type="submission" date="2018-02" db="EMBL/GenBank/DDBJ databases">
        <title>Rhizophora mucronata_Transcriptome.</title>
        <authorList>
            <person name="Meera S.P."/>
            <person name="Sreeshan A."/>
            <person name="Augustine A."/>
        </authorList>
    </citation>
    <scope>NUCLEOTIDE SEQUENCE</scope>
    <source>
        <tissue evidence="1">Leaf</tissue>
    </source>
</reference>
<proteinExistence type="predicted"/>
<organism evidence="1">
    <name type="scientific">Rhizophora mucronata</name>
    <name type="common">Asiatic mangrove</name>
    <dbReference type="NCBI Taxonomy" id="61149"/>
    <lineage>
        <taxon>Eukaryota</taxon>
        <taxon>Viridiplantae</taxon>
        <taxon>Streptophyta</taxon>
        <taxon>Embryophyta</taxon>
        <taxon>Tracheophyta</taxon>
        <taxon>Spermatophyta</taxon>
        <taxon>Magnoliopsida</taxon>
        <taxon>eudicotyledons</taxon>
        <taxon>Gunneridae</taxon>
        <taxon>Pentapetalae</taxon>
        <taxon>rosids</taxon>
        <taxon>fabids</taxon>
        <taxon>Malpighiales</taxon>
        <taxon>Rhizophoraceae</taxon>
        <taxon>Rhizophora</taxon>
    </lineage>
</organism>
<name>A0A2P2QLG8_RHIMU</name>